<name>A0A0J6FIM5_COCPO</name>
<protein>
    <submittedName>
        <fullName evidence="2">Uncharacterized protein</fullName>
    </submittedName>
</protein>
<organism evidence="2 3">
    <name type="scientific">Coccidioides posadasii RMSCC 3488</name>
    <dbReference type="NCBI Taxonomy" id="454284"/>
    <lineage>
        <taxon>Eukaryota</taxon>
        <taxon>Fungi</taxon>
        <taxon>Dikarya</taxon>
        <taxon>Ascomycota</taxon>
        <taxon>Pezizomycotina</taxon>
        <taxon>Eurotiomycetes</taxon>
        <taxon>Eurotiomycetidae</taxon>
        <taxon>Onygenales</taxon>
        <taxon>Onygenaceae</taxon>
        <taxon>Coccidioides</taxon>
    </lineage>
</organism>
<feature type="region of interest" description="Disordered" evidence="1">
    <location>
        <begin position="188"/>
        <end position="207"/>
    </location>
</feature>
<evidence type="ECO:0000313" key="3">
    <source>
        <dbReference type="Proteomes" id="UP000054567"/>
    </source>
</evidence>
<dbReference type="AlphaFoldDB" id="A0A0J6FIM5"/>
<reference evidence="3" key="3">
    <citation type="journal article" date="2010" name="Genome Res.">
        <title>Population genomic sequencing of Coccidioides fungi reveals recent hybridization and transposon control.</title>
        <authorList>
            <person name="Neafsey D.E."/>
            <person name="Barker B.M."/>
            <person name="Sharpton T.J."/>
            <person name="Stajich J.E."/>
            <person name="Park D.J."/>
            <person name="Whiston E."/>
            <person name="Hung C.-Y."/>
            <person name="McMahan C."/>
            <person name="White J."/>
            <person name="Sykes S."/>
            <person name="Heiman D."/>
            <person name="Young S."/>
            <person name="Zeng Q."/>
            <person name="Abouelleil A."/>
            <person name="Aftuck L."/>
            <person name="Bessette D."/>
            <person name="Brown A."/>
            <person name="FitzGerald M."/>
            <person name="Lui A."/>
            <person name="Macdonald J.P."/>
            <person name="Priest M."/>
            <person name="Orbach M.J."/>
            <person name="Galgiani J.N."/>
            <person name="Kirkland T.N."/>
            <person name="Cole G.T."/>
            <person name="Birren B.W."/>
            <person name="Henn M.R."/>
            <person name="Taylor J.W."/>
            <person name="Rounsley S.D."/>
        </authorList>
    </citation>
    <scope>NUCLEOTIDE SEQUENCE [LARGE SCALE GENOMIC DNA]</scope>
    <source>
        <strain evidence="3">RMSCC 3488</strain>
    </source>
</reference>
<gene>
    <name evidence="2" type="ORF">CPAG_05008</name>
</gene>
<accession>A0A0J6FIM5</accession>
<sequence length="207" mass="23128">MEKLCSILSSATGGVSIPRVDSCPTATSQQQIHHRSIAILRCQLKNRTSFEPRISKAQRERKFQKWEKAMLVSQSWAEPSDNGVEWPKVELNCLIDTGGQVSGDVFKPVIRNQKSKRPKLPSKAITRRERIWSQAGELALNGKPAMALIWRVPRPAQLISYWAPFGNTRGADAFSIAIGMKVEESLGRFSSPRRGQSRPARAEAFTV</sequence>
<evidence type="ECO:0000313" key="2">
    <source>
        <dbReference type="EMBL" id="KMM68684.1"/>
    </source>
</evidence>
<evidence type="ECO:0000256" key="1">
    <source>
        <dbReference type="SAM" id="MobiDB-lite"/>
    </source>
</evidence>
<dbReference type="Proteomes" id="UP000054567">
    <property type="component" value="Unassembled WGS sequence"/>
</dbReference>
<dbReference type="EMBL" id="DS268111">
    <property type="protein sequence ID" value="KMM68684.1"/>
    <property type="molecule type" value="Genomic_DNA"/>
</dbReference>
<dbReference type="VEuPathDB" id="FungiDB:CPAG_05008"/>
<proteinExistence type="predicted"/>
<reference evidence="3" key="2">
    <citation type="journal article" date="2009" name="Genome Res.">
        <title>Comparative genomic analyses of the human fungal pathogens Coccidioides and their relatives.</title>
        <authorList>
            <person name="Sharpton T.J."/>
            <person name="Stajich J.E."/>
            <person name="Rounsley S.D."/>
            <person name="Gardner M.J."/>
            <person name="Wortman J.R."/>
            <person name="Jordar V.S."/>
            <person name="Maiti R."/>
            <person name="Kodira C.D."/>
            <person name="Neafsey D.E."/>
            <person name="Zeng Q."/>
            <person name="Hung C.-Y."/>
            <person name="McMahan C."/>
            <person name="Muszewska A."/>
            <person name="Grynberg M."/>
            <person name="Mandel M.A."/>
            <person name="Kellner E.M."/>
            <person name="Barker B.M."/>
            <person name="Galgiani J.N."/>
            <person name="Orbach M.J."/>
            <person name="Kirkland T.N."/>
            <person name="Cole G.T."/>
            <person name="Henn M.R."/>
            <person name="Birren B.W."/>
            <person name="Taylor J.W."/>
        </authorList>
    </citation>
    <scope>NUCLEOTIDE SEQUENCE [LARGE SCALE GENOMIC DNA]</scope>
    <source>
        <strain evidence="3">RMSCC 3488</strain>
    </source>
</reference>
<reference evidence="2 3" key="1">
    <citation type="submission" date="2007-06" db="EMBL/GenBank/DDBJ databases">
        <title>The Genome Sequence of Coccidioides posadasii RMSCC_3488.</title>
        <authorList>
            <consortium name="Coccidioides Genome Resources Consortium"/>
            <consortium name="The Broad Institute Genome Sequencing Platform"/>
            <person name="Henn M.R."/>
            <person name="Sykes S."/>
            <person name="Young S."/>
            <person name="Jaffe D."/>
            <person name="Berlin A."/>
            <person name="Alvarez P."/>
            <person name="Butler J."/>
            <person name="Gnerre S."/>
            <person name="Grabherr M."/>
            <person name="Mauceli E."/>
            <person name="Brockman W."/>
            <person name="Kodira C."/>
            <person name="Alvarado L."/>
            <person name="Zeng Q."/>
            <person name="Crawford M."/>
            <person name="Antoine C."/>
            <person name="Devon K."/>
            <person name="Galgiani J."/>
            <person name="Orsborn K."/>
            <person name="Lewis M.L."/>
            <person name="Nusbaum C."/>
            <person name="Galagan J."/>
            <person name="Birren B."/>
        </authorList>
    </citation>
    <scope>NUCLEOTIDE SEQUENCE [LARGE SCALE GENOMIC DNA]</scope>
    <source>
        <strain evidence="2 3">RMSCC 3488</strain>
    </source>
</reference>